<evidence type="ECO:0000256" key="2">
    <source>
        <dbReference type="SAM" id="SignalP"/>
    </source>
</evidence>
<evidence type="ECO:0000259" key="8">
    <source>
        <dbReference type="Pfam" id="PF07637"/>
    </source>
</evidence>
<feature type="chain" id="PRO_5024976859" description="Cytochrome c domain-containing protein" evidence="2">
    <location>
        <begin position="27"/>
        <end position="679"/>
    </location>
</feature>
<dbReference type="SUPFAM" id="SSF46626">
    <property type="entry name" value="Cytochrome c"/>
    <property type="match status" value="1"/>
</dbReference>
<dbReference type="InterPro" id="IPR013036">
    <property type="entry name" value="DUF1587"/>
</dbReference>
<evidence type="ECO:0000259" key="7">
    <source>
        <dbReference type="Pfam" id="PF07635"/>
    </source>
</evidence>
<evidence type="ECO:0000259" key="3">
    <source>
        <dbReference type="Pfam" id="PF07624"/>
    </source>
</evidence>
<feature type="domain" description="Cytochrome C Planctomycete-type" evidence="7">
    <location>
        <begin position="62"/>
        <end position="109"/>
    </location>
</feature>
<evidence type="ECO:0000313" key="9">
    <source>
        <dbReference type="EMBL" id="BBO30491.1"/>
    </source>
</evidence>
<evidence type="ECO:0000259" key="4">
    <source>
        <dbReference type="Pfam" id="PF07626"/>
    </source>
</evidence>
<keyword evidence="2" id="KW-0732">Signal</keyword>
<feature type="signal peptide" evidence="2">
    <location>
        <begin position="1"/>
        <end position="26"/>
    </location>
</feature>
<dbReference type="Proteomes" id="UP000326837">
    <property type="component" value="Chromosome"/>
</dbReference>
<dbReference type="InterPro" id="IPR013039">
    <property type="entry name" value="DUF1588"/>
</dbReference>
<evidence type="ECO:0000313" key="10">
    <source>
        <dbReference type="Proteomes" id="UP000326837"/>
    </source>
</evidence>
<protein>
    <recommendedName>
        <fullName evidence="11">Cytochrome c domain-containing protein</fullName>
    </recommendedName>
</protein>
<dbReference type="Pfam" id="PF07631">
    <property type="entry name" value="PSD4"/>
    <property type="match status" value="1"/>
</dbReference>
<feature type="domain" description="DUF1587" evidence="4">
    <location>
        <begin position="154"/>
        <end position="217"/>
    </location>
</feature>
<sequence length="679" mass="74683">MLASRLHVLGFSTFAALAIFTTCGVAQEPAVEPPQPAAPQPAAALPPDEFALKVRPIVEHHCLPCHDGAESDGGLNLAPYATSADALAAPLVWEQVMARVNLHEMPPEGSDQLNDEKRSTLVHWIAAHRRVEDDCHKLATDGNQSFYPGHVMSRRLSRSEYNNTIRDLTGLDLRPADAFPSDGSGGEGFDNTGDTLFVSPVLLEQYLLAATRVLDVALPEREEMTNDETRMTKENGEGSSSPHSSFGFRHSSLSSSLTFPTADLPPHAAARQSLAAFARRAFRRPLADDELQRLMTLFDRAQTRGDAYLPSLKLALKAVLISPHFLFLVEPEPETEGVYPLGHHQLAARLSYFIWNTMPDDELAQLADAGKLHDEAVLRDQIRRMLADPKARGLADSFATQWLNIGALGSTVKPDAERFPEFDAQLAADMRAEASGLVETILREDRSLLDLVDADYAVLNDRLAAHYGLPPVEGSELRRVPLNDRRRGGVLGLGAVLTTTSLPLRTSPVLRGKWVLEEVLGASVPPPPPNAGVLPEDDRLHDGLTLRQRLEQHRTNPECAACHQRMDPLGFGLECFDATGRWRHHNAGQPIDSSGTLPDGQTFNGPAELKQVLLTRRGEFLHNVTRKMLGYALGRGLSQFDDCVVRETVKSLEANDCRSSVLVEQIAMSYPFRHRYAKK</sequence>
<dbReference type="InterPro" id="IPR011429">
    <property type="entry name" value="Cyt_c_Planctomycete-type"/>
</dbReference>
<dbReference type="InterPro" id="IPR011478">
    <property type="entry name" value="DUF1585"/>
</dbReference>
<feature type="domain" description="DUF1588" evidence="5">
    <location>
        <begin position="487"/>
        <end position="585"/>
    </location>
</feature>
<name>A0A5K7X6Z0_9BACT</name>
<dbReference type="Pfam" id="PF07627">
    <property type="entry name" value="PSCyt3"/>
    <property type="match status" value="1"/>
</dbReference>
<dbReference type="InterPro" id="IPR036909">
    <property type="entry name" value="Cyt_c-like_dom_sf"/>
</dbReference>
<dbReference type="AlphaFoldDB" id="A0A5K7X6Z0"/>
<organism evidence="9 10">
    <name type="scientific">Lacipirellula parvula</name>
    <dbReference type="NCBI Taxonomy" id="2650471"/>
    <lineage>
        <taxon>Bacteria</taxon>
        <taxon>Pseudomonadati</taxon>
        <taxon>Planctomycetota</taxon>
        <taxon>Planctomycetia</taxon>
        <taxon>Pirellulales</taxon>
        <taxon>Lacipirellulaceae</taxon>
        <taxon>Lacipirellula</taxon>
    </lineage>
</organism>
<gene>
    <name evidence="9" type="ORF">PLANPX_0103</name>
</gene>
<feature type="compositionally biased region" description="Basic and acidic residues" evidence="1">
    <location>
        <begin position="222"/>
        <end position="236"/>
    </location>
</feature>
<evidence type="ECO:0000259" key="5">
    <source>
        <dbReference type="Pfam" id="PF07627"/>
    </source>
</evidence>
<dbReference type="GO" id="GO:0009055">
    <property type="term" value="F:electron transfer activity"/>
    <property type="evidence" value="ECO:0007669"/>
    <property type="project" value="InterPro"/>
</dbReference>
<feature type="domain" description="DUF1585" evidence="3">
    <location>
        <begin position="599"/>
        <end position="672"/>
    </location>
</feature>
<feature type="domain" description="DUF1592" evidence="6">
    <location>
        <begin position="341"/>
        <end position="469"/>
    </location>
</feature>
<feature type="domain" description="DUF1595" evidence="8">
    <location>
        <begin position="270"/>
        <end position="330"/>
    </location>
</feature>
<keyword evidence="10" id="KW-1185">Reference proteome</keyword>
<accession>A0A5K7X6Z0</accession>
<dbReference type="InterPro" id="IPR013043">
    <property type="entry name" value="DUF1595"/>
</dbReference>
<dbReference type="EMBL" id="AP021861">
    <property type="protein sequence ID" value="BBO30491.1"/>
    <property type="molecule type" value="Genomic_DNA"/>
</dbReference>
<dbReference type="RefSeq" id="WP_152096823.1">
    <property type="nucleotide sequence ID" value="NZ_AP021861.1"/>
</dbReference>
<evidence type="ECO:0000259" key="6">
    <source>
        <dbReference type="Pfam" id="PF07631"/>
    </source>
</evidence>
<proteinExistence type="predicted"/>
<dbReference type="Pfam" id="PF07624">
    <property type="entry name" value="PSD2"/>
    <property type="match status" value="1"/>
</dbReference>
<dbReference type="Pfam" id="PF07626">
    <property type="entry name" value="PSD3"/>
    <property type="match status" value="1"/>
</dbReference>
<dbReference type="GO" id="GO:0020037">
    <property type="term" value="F:heme binding"/>
    <property type="evidence" value="ECO:0007669"/>
    <property type="project" value="InterPro"/>
</dbReference>
<reference evidence="10" key="1">
    <citation type="submission" date="2019-10" db="EMBL/GenBank/DDBJ databases">
        <title>Lacipirellula parvula gen. nov., sp. nov., representing a lineage of planctomycetes widespread in freshwater anoxic habitats, and description of the family Lacipirellulaceae.</title>
        <authorList>
            <person name="Dedysh S.N."/>
            <person name="Kulichevskaya I.S."/>
            <person name="Beletsky A.V."/>
            <person name="Rakitin A.L."/>
            <person name="Mardanov A.V."/>
            <person name="Ivanova A.A."/>
            <person name="Saltykova V.X."/>
            <person name="Rijpstra W.I.C."/>
            <person name="Sinninghe Damste J.S."/>
            <person name="Ravin N.V."/>
        </authorList>
    </citation>
    <scope>NUCLEOTIDE SEQUENCE [LARGE SCALE GENOMIC DNA]</scope>
    <source>
        <strain evidence="10">PX69</strain>
    </source>
</reference>
<dbReference type="Pfam" id="PF07637">
    <property type="entry name" value="PSD5"/>
    <property type="match status" value="1"/>
</dbReference>
<feature type="region of interest" description="Disordered" evidence="1">
    <location>
        <begin position="222"/>
        <end position="247"/>
    </location>
</feature>
<dbReference type="KEGG" id="lpav:PLANPX_0103"/>
<dbReference type="Pfam" id="PF07635">
    <property type="entry name" value="PSCyt1"/>
    <property type="match status" value="1"/>
</dbReference>
<dbReference type="InterPro" id="IPR013042">
    <property type="entry name" value="DUF1592"/>
</dbReference>
<evidence type="ECO:0000256" key="1">
    <source>
        <dbReference type="SAM" id="MobiDB-lite"/>
    </source>
</evidence>
<evidence type="ECO:0008006" key="11">
    <source>
        <dbReference type="Google" id="ProtNLM"/>
    </source>
</evidence>